<dbReference type="SUPFAM" id="SSF52172">
    <property type="entry name" value="CheY-like"/>
    <property type="match status" value="1"/>
</dbReference>
<protein>
    <submittedName>
        <fullName evidence="11">Protein kinase</fullName>
        <ecNumber evidence="11">2.7.11.1</ecNumber>
    </submittedName>
</protein>
<dbReference type="GO" id="GO:0004016">
    <property type="term" value="F:adenylate cyclase activity"/>
    <property type="evidence" value="ECO:0007669"/>
    <property type="project" value="UniProtKB-ARBA"/>
</dbReference>
<dbReference type="GO" id="GO:0005524">
    <property type="term" value="F:ATP binding"/>
    <property type="evidence" value="ECO:0007669"/>
    <property type="project" value="UniProtKB-UniRule"/>
</dbReference>
<keyword evidence="5 7" id="KW-0067">ATP-binding</keyword>
<dbReference type="Gene3D" id="3.40.50.2300">
    <property type="match status" value="1"/>
</dbReference>
<evidence type="ECO:0000256" key="3">
    <source>
        <dbReference type="ARBA" id="ARBA00022741"/>
    </source>
</evidence>
<dbReference type="SMART" id="SM00044">
    <property type="entry name" value="CYCc"/>
    <property type="match status" value="1"/>
</dbReference>
<dbReference type="PROSITE" id="PS50011">
    <property type="entry name" value="PROTEIN_KINASE_DOM"/>
    <property type="match status" value="1"/>
</dbReference>
<feature type="modified residue" description="4-aspartylphosphate" evidence="6">
    <location>
        <position position="339"/>
    </location>
</feature>
<dbReference type="GO" id="GO:0016020">
    <property type="term" value="C:membrane"/>
    <property type="evidence" value="ECO:0007669"/>
    <property type="project" value="UniProtKB-SubCell"/>
</dbReference>
<dbReference type="EC" id="2.7.11.1" evidence="11"/>
<organism evidence="11 12">
    <name type="scientific">Sorangium cellulosum</name>
    <name type="common">Polyangium cellulosum</name>
    <dbReference type="NCBI Taxonomy" id="56"/>
    <lineage>
        <taxon>Bacteria</taxon>
        <taxon>Pseudomonadati</taxon>
        <taxon>Myxococcota</taxon>
        <taxon>Polyangia</taxon>
        <taxon>Polyangiales</taxon>
        <taxon>Polyangiaceae</taxon>
        <taxon>Sorangium</taxon>
    </lineage>
</organism>
<dbReference type="GO" id="GO:0004674">
    <property type="term" value="F:protein serine/threonine kinase activity"/>
    <property type="evidence" value="ECO:0007669"/>
    <property type="project" value="UniProtKB-EC"/>
</dbReference>
<comment type="subcellular location">
    <subcellularLocation>
        <location evidence="1">Membrane</location>
        <topology evidence="1">Single-pass membrane protein</topology>
    </subcellularLocation>
</comment>
<dbReference type="PROSITE" id="PS00107">
    <property type="entry name" value="PROTEIN_KINASE_ATP"/>
    <property type="match status" value="1"/>
</dbReference>
<dbReference type="AlphaFoldDB" id="A0A2L0EP93"/>
<evidence type="ECO:0000313" key="12">
    <source>
        <dbReference type="Proteomes" id="UP000238348"/>
    </source>
</evidence>
<dbReference type="InterPro" id="IPR008271">
    <property type="entry name" value="Ser/Thr_kinase_AS"/>
</dbReference>
<dbReference type="SUPFAM" id="SSF56112">
    <property type="entry name" value="Protein kinase-like (PK-like)"/>
    <property type="match status" value="1"/>
</dbReference>
<feature type="binding site" evidence="7">
    <location>
        <position position="39"/>
    </location>
    <ligand>
        <name>ATP</name>
        <dbReference type="ChEBI" id="CHEBI:30616"/>
    </ligand>
</feature>
<keyword evidence="2 11" id="KW-0808">Transferase</keyword>
<dbReference type="InterPro" id="IPR011009">
    <property type="entry name" value="Kinase-like_dom_sf"/>
</dbReference>
<evidence type="ECO:0000256" key="7">
    <source>
        <dbReference type="PROSITE-ProRule" id="PRU10141"/>
    </source>
</evidence>
<evidence type="ECO:0000259" key="10">
    <source>
        <dbReference type="PROSITE" id="PS50125"/>
    </source>
</evidence>
<reference evidence="11 12" key="1">
    <citation type="submission" date="2015-09" db="EMBL/GenBank/DDBJ databases">
        <title>Sorangium comparison.</title>
        <authorList>
            <person name="Zaburannyi N."/>
            <person name="Bunk B."/>
            <person name="Overmann J."/>
            <person name="Mueller R."/>
        </authorList>
    </citation>
    <scope>NUCLEOTIDE SEQUENCE [LARGE SCALE GENOMIC DNA]</scope>
    <source>
        <strain evidence="11 12">So ce26</strain>
    </source>
</reference>
<dbReference type="PROSITE" id="PS50110">
    <property type="entry name" value="RESPONSE_REGULATORY"/>
    <property type="match status" value="1"/>
</dbReference>
<evidence type="ECO:0000256" key="5">
    <source>
        <dbReference type="ARBA" id="ARBA00022840"/>
    </source>
</evidence>
<sequence length="651" mass="70253">MAICILAGRYALTRQIGEGGMGQVWEAEDSSLKRRVAVKLMTADQMSSTAARLRFEREATAIARLRNQHVVHIYDYGIDEGRPFIVMELLEGEDLQSRLNRVGRLPLAAAASVVAQAAHGLAAAHAAGIVHRDLKPANVFIAITETGESVKILDFGVVDMLTRTDQDELTCPGDIVGTPLYMSPEQIRGSTADHLSDLWSLGIMAYRAITGELPFTGNWLGELITNICTNPSRPPSSVVSELSPEIDRFFERALSKDPSQRFQSARAFASAYACLAEQNGRRPAKILVVDDEPDVFALVEQIFRRQIKDGTSEFFFAADGEEALDVLRADPDIDAVLTDINMPRMDGLTLLSHIGQVNPYARVVVVSAYGDMENIRTAMNRGAFDFVTKPIGVDDLRLTVHKAAMQAHEARKNARSSEENSALKRFVSPLLVERLRSPEGSVPCAILEATVVFFELAGFHDATKGKTLEETIRMLNANFDVIVPELTMRGGVVDRLMKSTAMVIFRGPSHLASALDACLAVRAQLETLGLRAGKDSPFSRALSIGVATGEIFLADVGSRSCGRLDYTAVGKAVNVAAQLEVMAAPNQILVGGGAGADASVRFHCIPQGQHTLAGIDEPVQIFEVLGRLPSTAQGVTSYTHADAATVAIAAS</sequence>
<dbReference type="Proteomes" id="UP000238348">
    <property type="component" value="Chromosome"/>
</dbReference>
<evidence type="ECO:0000259" key="9">
    <source>
        <dbReference type="PROSITE" id="PS50110"/>
    </source>
</evidence>
<feature type="domain" description="Response regulatory" evidence="9">
    <location>
        <begin position="285"/>
        <end position="404"/>
    </location>
</feature>
<dbReference type="EMBL" id="CP012673">
    <property type="protein sequence ID" value="AUX41124.1"/>
    <property type="molecule type" value="Genomic_DNA"/>
</dbReference>
<dbReference type="PROSITE" id="PS50125">
    <property type="entry name" value="GUANYLATE_CYCLASE_2"/>
    <property type="match status" value="1"/>
</dbReference>
<dbReference type="GO" id="GO:0000160">
    <property type="term" value="P:phosphorelay signal transduction system"/>
    <property type="evidence" value="ECO:0007669"/>
    <property type="project" value="InterPro"/>
</dbReference>
<dbReference type="Pfam" id="PF00072">
    <property type="entry name" value="Response_reg"/>
    <property type="match status" value="1"/>
</dbReference>
<gene>
    <name evidence="11" type="ORF">SOCE26_025290</name>
</gene>
<evidence type="ECO:0000256" key="2">
    <source>
        <dbReference type="ARBA" id="ARBA00022679"/>
    </source>
</evidence>
<proteinExistence type="predicted"/>
<dbReference type="PANTHER" id="PTHR43289:SF34">
    <property type="entry name" value="SERINE_THREONINE-PROTEIN KINASE YBDM-RELATED"/>
    <property type="match status" value="1"/>
</dbReference>
<evidence type="ECO:0000256" key="1">
    <source>
        <dbReference type="ARBA" id="ARBA00004167"/>
    </source>
</evidence>
<dbReference type="InterPro" id="IPR001054">
    <property type="entry name" value="A/G_cyclase"/>
</dbReference>
<evidence type="ECO:0000259" key="8">
    <source>
        <dbReference type="PROSITE" id="PS50011"/>
    </source>
</evidence>
<keyword evidence="4 11" id="KW-0418">Kinase</keyword>
<name>A0A2L0EP93_SORCE</name>
<dbReference type="Pfam" id="PF00069">
    <property type="entry name" value="Pkinase"/>
    <property type="match status" value="1"/>
</dbReference>
<dbReference type="Gene3D" id="1.10.510.10">
    <property type="entry name" value="Transferase(Phosphotransferase) domain 1"/>
    <property type="match status" value="1"/>
</dbReference>
<evidence type="ECO:0000256" key="4">
    <source>
        <dbReference type="ARBA" id="ARBA00022777"/>
    </source>
</evidence>
<dbReference type="InterPro" id="IPR000719">
    <property type="entry name" value="Prot_kinase_dom"/>
</dbReference>
<dbReference type="PANTHER" id="PTHR43289">
    <property type="entry name" value="MITOGEN-ACTIVATED PROTEIN KINASE KINASE KINASE 20-RELATED"/>
    <property type="match status" value="1"/>
</dbReference>
<keyword evidence="6" id="KW-0597">Phosphoprotein</keyword>
<dbReference type="Gene3D" id="3.30.70.1230">
    <property type="entry name" value="Nucleotide cyclase"/>
    <property type="match status" value="1"/>
</dbReference>
<dbReference type="Gene3D" id="3.30.200.20">
    <property type="entry name" value="Phosphorylase Kinase, domain 1"/>
    <property type="match status" value="1"/>
</dbReference>
<dbReference type="InterPro" id="IPR029787">
    <property type="entry name" value="Nucleotide_cyclase"/>
</dbReference>
<accession>A0A2L0EP93</accession>
<keyword evidence="3 7" id="KW-0547">Nucleotide-binding</keyword>
<dbReference type="CDD" id="cd14014">
    <property type="entry name" value="STKc_PknB_like"/>
    <property type="match status" value="1"/>
</dbReference>
<dbReference type="InterPro" id="IPR011006">
    <property type="entry name" value="CheY-like_superfamily"/>
</dbReference>
<evidence type="ECO:0000256" key="6">
    <source>
        <dbReference type="PROSITE-ProRule" id="PRU00169"/>
    </source>
</evidence>
<dbReference type="PROSITE" id="PS00108">
    <property type="entry name" value="PROTEIN_KINASE_ST"/>
    <property type="match status" value="1"/>
</dbReference>
<feature type="domain" description="Guanylate cyclase" evidence="10">
    <location>
        <begin position="450"/>
        <end position="580"/>
    </location>
</feature>
<dbReference type="CDD" id="cd07302">
    <property type="entry name" value="CHD"/>
    <property type="match status" value="1"/>
</dbReference>
<evidence type="ECO:0000313" key="11">
    <source>
        <dbReference type="EMBL" id="AUX41124.1"/>
    </source>
</evidence>
<dbReference type="RefSeq" id="WP_104978994.1">
    <property type="nucleotide sequence ID" value="NZ_CP012673.1"/>
</dbReference>
<dbReference type="CDD" id="cd17536">
    <property type="entry name" value="REC_YesN-like"/>
    <property type="match status" value="1"/>
</dbReference>
<dbReference type="GO" id="GO:0009190">
    <property type="term" value="P:cyclic nucleotide biosynthetic process"/>
    <property type="evidence" value="ECO:0007669"/>
    <property type="project" value="InterPro"/>
</dbReference>
<dbReference type="SMART" id="SM00220">
    <property type="entry name" value="S_TKc"/>
    <property type="match status" value="1"/>
</dbReference>
<dbReference type="OrthoDB" id="9801841at2"/>
<dbReference type="InterPro" id="IPR001789">
    <property type="entry name" value="Sig_transdc_resp-reg_receiver"/>
</dbReference>
<dbReference type="SMART" id="SM00448">
    <property type="entry name" value="REC"/>
    <property type="match status" value="1"/>
</dbReference>
<dbReference type="InterPro" id="IPR017441">
    <property type="entry name" value="Protein_kinase_ATP_BS"/>
</dbReference>
<feature type="domain" description="Protein kinase" evidence="8">
    <location>
        <begin position="10"/>
        <end position="273"/>
    </location>
</feature>
<dbReference type="SUPFAM" id="SSF55073">
    <property type="entry name" value="Nucleotide cyclase"/>
    <property type="match status" value="1"/>
</dbReference>